<name>A0AAE1T4E3_9LAMI</name>
<dbReference type="InterPro" id="IPR040256">
    <property type="entry name" value="At4g02000-like"/>
</dbReference>
<organism evidence="2 3">
    <name type="scientific">Sesamum angolense</name>
    <dbReference type="NCBI Taxonomy" id="2727404"/>
    <lineage>
        <taxon>Eukaryota</taxon>
        <taxon>Viridiplantae</taxon>
        <taxon>Streptophyta</taxon>
        <taxon>Embryophyta</taxon>
        <taxon>Tracheophyta</taxon>
        <taxon>Spermatophyta</taxon>
        <taxon>Magnoliopsida</taxon>
        <taxon>eudicotyledons</taxon>
        <taxon>Gunneridae</taxon>
        <taxon>Pentapetalae</taxon>
        <taxon>asterids</taxon>
        <taxon>lamiids</taxon>
        <taxon>Lamiales</taxon>
        <taxon>Pedaliaceae</taxon>
        <taxon>Sesamum</taxon>
    </lineage>
</organism>
<protein>
    <recommendedName>
        <fullName evidence="1">Zinc knuckle CX2CX4HX4C domain-containing protein</fullName>
    </recommendedName>
</protein>
<dbReference type="EMBL" id="JACGWL010000920">
    <property type="protein sequence ID" value="KAK4381260.1"/>
    <property type="molecule type" value="Genomic_DNA"/>
</dbReference>
<dbReference type="Proteomes" id="UP001289374">
    <property type="component" value="Unassembled WGS sequence"/>
</dbReference>
<feature type="domain" description="Zinc knuckle CX2CX4HX4C" evidence="1">
    <location>
        <begin position="154"/>
        <end position="186"/>
    </location>
</feature>
<evidence type="ECO:0000259" key="1">
    <source>
        <dbReference type="Pfam" id="PF14392"/>
    </source>
</evidence>
<gene>
    <name evidence="2" type="ORF">Sango_2985900</name>
</gene>
<evidence type="ECO:0000313" key="3">
    <source>
        <dbReference type="Proteomes" id="UP001289374"/>
    </source>
</evidence>
<reference evidence="2" key="2">
    <citation type="journal article" date="2024" name="Plant">
        <title>Genomic evolution and insights into agronomic trait innovations of Sesamum species.</title>
        <authorList>
            <person name="Miao H."/>
            <person name="Wang L."/>
            <person name="Qu L."/>
            <person name="Liu H."/>
            <person name="Sun Y."/>
            <person name="Le M."/>
            <person name="Wang Q."/>
            <person name="Wei S."/>
            <person name="Zheng Y."/>
            <person name="Lin W."/>
            <person name="Duan Y."/>
            <person name="Cao H."/>
            <person name="Xiong S."/>
            <person name="Wang X."/>
            <person name="Wei L."/>
            <person name="Li C."/>
            <person name="Ma Q."/>
            <person name="Ju M."/>
            <person name="Zhao R."/>
            <person name="Li G."/>
            <person name="Mu C."/>
            <person name="Tian Q."/>
            <person name="Mei H."/>
            <person name="Zhang T."/>
            <person name="Gao T."/>
            <person name="Zhang H."/>
        </authorList>
    </citation>
    <scope>NUCLEOTIDE SEQUENCE</scope>
    <source>
        <strain evidence="2">K16</strain>
    </source>
</reference>
<accession>A0AAE1T4E3</accession>
<dbReference type="PANTHER" id="PTHR31286:SF167">
    <property type="entry name" value="OS09G0268800 PROTEIN"/>
    <property type="match status" value="1"/>
</dbReference>
<dbReference type="Pfam" id="PF14392">
    <property type="entry name" value="zf-CCHC_4"/>
    <property type="match status" value="1"/>
</dbReference>
<proteinExistence type="predicted"/>
<sequence length="186" mass="21104">MASSYVRLMSLVDPPSLCNRFWSGCRCFSPYWYICGAVFGFLPLAMDSDQGRLGASLSLAEEEESGVVFLTDRDWVLDRCPWAYGENLIVLAPVEAADDPNLVDLNWCDFHIHIHGLPLGKMTQDIVVFIENRLGRFKESGEVWGSYVRVRVALDVTKPLKRALKIHTVLGDEQLISFTYERLPNF</sequence>
<evidence type="ECO:0000313" key="2">
    <source>
        <dbReference type="EMBL" id="KAK4381260.1"/>
    </source>
</evidence>
<dbReference type="AlphaFoldDB" id="A0AAE1T4E3"/>
<keyword evidence="3" id="KW-1185">Reference proteome</keyword>
<comment type="caution">
    <text evidence="2">The sequence shown here is derived from an EMBL/GenBank/DDBJ whole genome shotgun (WGS) entry which is preliminary data.</text>
</comment>
<reference evidence="2" key="1">
    <citation type="submission" date="2020-06" db="EMBL/GenBank/DDBJ databases">
        <authorList>
            <person name="Li T."/>
            <person name="Hu X."/>
            <person name="Zhang T."/>
            <person name="Song X."/>
            <person name="Zhang H."/>
            <person name="Dai N."/>
            <person name="Sheng W."/>
            <person name="Hou X."/>
            <person name="Wei L."/>
        </authorList>
    </citation>
    <scope>NUCLEOTIDE SEQUENCE</scope>
    <source>
        <strain evidence="2">K16</strain>
        <tissue evidence="2">Leaf</tissue>
    </source>
</reference>
<dbReference type="InterPro" id="IPR025836">
    <property type="entry name" value="Zn_knuckle_CX2CX4HX4C"/>
</dbReference>
<dbReference type="PANTHER" id="PTHR31286">
    <property type="entry name" value="GLYCINE-RICH CELL WALL STRUCTURAL PROTEIN 1.8-LIKE"/>
    <property type="match status" value="1"/>
</dbReference>